<dbReference type="SUPFAM" id="SSF57850">
    <property type="entry name" value="RING/U-box"/>
    <property type="match status" value="1"/>
</dbReference>
<evidence type="ECO:0000313" key="18">
    <source>
        <dbReference type="Proteomes" id="UP001085076"/>
    </source>
</evidence>
<dbReference type="FunFam" id="3.30.40.10:FF:000187">
    <property type="entry name" value="E3 ubiquitin-protein ligase ATL6"/>
    <property type="match status" value="1"/>
</dbReference>
<evidence type="ECO:0000256" key="4">
    <source>
        <dbReference type="ARBA" id="ARBA00012483"/>
    </source>
</evidence>
<reference evidence="17" key="1">
    <citation type="submission" date="2021-03" db="EMBL/GenBank/DDBJ databases">
        <authorList>
            <person name="Li Z."/>
            <person name="Yang C."/>
        </authorList>
    </citation>
    <scope>NUCLEOTIDE SEQUENCE</scope>
    <source>
        <strain evidence="17">Dzin_1.0</strain>
        <tissue evidence="17">Leaf</tissue>
    </source>
</reference>
<evidence type="ECO:0000259" key="16">
    <source>
        <dbReference type="PROSITE" id="PS50089"/>
    </source>
</evidence>
<feature type="domain" description="RING-type" evidence="16">
    <location>
        <begin position="114"/>
        <end position="156"/>
    </location>
</feature>
<evidence type="ECO:0000256" key="1">
    <source>
        <dbReference type="ARBA" id="ARBA00000900"/>
    </source>
</evidence>
<name>A0A9D5C6P3_9LILI</name>
<evidence type="ECO:0000256" key="9">
    <source>
        <dbReference type="ARBA" id="ARBA00022786"/>
    </source>
</evidence>
<evidence type="ECO:0000256" key="7">
    <source>
        <dbReference type="ARBA" id="ARBA00022723"/>
    </source>
</evidence>
<evidence type="ECO:0000256" key="13">
    <source>
        <dbReference type="PROSITE-ProRule" id="PRU00175"/>
    </source>
</evidence>
<evidence type="ECO:0000256" key="12">
    <source>
        <dbReference type="ARBA" id="ARBA00023136"/>
    </source>
</evidence>
<evidence type="ECO:0000256" key="15">
    <source>
        <dbReference type="SAM" id="Phobius"/>
    </source>
</evidence>
<evidence type="ECO:0000256" key="5">
    <source>
        <dbReference type="ARBA" id="ARBA00022679"/>
    </source>
</evidence>
<proteinExistence type="predicted"/>
<comment type="catalytic activity">
    <reaction evidence="1">
        <text>S-ubiquitinyl-[E2 ubiquitin-conjugating enzyme]-L-cysteine + [acceptor protein]-L-lysine = [E2 ubiquitin-conjugating enzyme]-L-cysteine + N(6)-ubiquitinyl-[acceptor protein]-L-lysine.</text>
        <dbReference type="EC" id="2.3.2.27"/>
    </reaction>
</comment>
<keyword evidence="7" id="KW-0479">Metal-binding</keyword>
<dbReference type="InterPro" id="IPR013083">
    <property type="entry name" value="Znf_RING/FYVE/PHD"/>
</dbReference>
<dbReference type="CDD" id="cd16461">
    <property type="entry name" value="RING-H2_EL5-like"/>
    <property type="match status" value="1"/>
</dbReference>
<dbReference type="OrthoDB" id="8062037at2759"/>
<feature type="transmembrane region" description="Helical" evidence="15">
    <location>
        <begin position="23"/>
        <end position="46"/>
    </location>
</feature>
<dbReference type="PROSITE" id="PS50089">
    <property type="entry name" value="ZF_RING_2"/>
    <property type="match status" value="1"/>
</dbReference>
<evidence type="ECO:0000313" key="17">
    <source>
        <dbReference type="EMBL" id="KAJ0967343.1"/>
    </source>
</evidence>
<dbReference type="GO" id="GO:0061630">
    <property type="term" value="F:ubiquitin protein ligase activity"/>
    <property type="evidence" value="ECO:0007669"/>
    <property type="project" value="UniProtKB-EC"/>
</dbReference>
<evidence type="ECO:0000256" key="6">
    <source>
        <dbReference type="ARBA" id="ARBA00022692"/>
    </source>
</evidence>
<dbReference type="EMBL" id="JAGGNH010000007">
    <property type="protein sequence ID" value="KAJ0967343.1"/>
    <property type="molecule type" value="Genomic_DNA"/>
</dbReference>
<organism evidence="17 18">
    <name type="scientific">Dioscorea zingiberensis</name>
    <dbReference type="NCBI Taxonomy" id="325984"/>
    <lineage>
        <taxon>Eukaryota</taxon>
        <taxon>Viridiplantae</taxon>
        <taxon>Streptophyta</taxon>
        <taxon>Embryophyta</taxon>
        <taxon>Tracheophyta</taxon>
        <taxon>Spermatophyta</taxon>
        <taxon>Magnoliopsida</taxon>
        <taxon>Liliopsida</taxon>
        <taxon>Dioscoreales</taxon>
        <taxon>Dioscoreaceae</taxon>
        <taxon>Dioscorea</taxon>
    </lineage>
</organism>
<feature type="region of interest" description="Disordered" evidence="14">
    <location>
        <begin position="187"/>
        <end position="210"/>
    </location>
</feature>
<sequence length="294" mass="33197">MCVEVYGELSGDTNTMSHAHNSFPILAISILGILTTVILLVSYYLFVIKCCINWRRSDVLTRLTTLPSRRRRPTPPFLSSIITTTEPPGLDAYLIQSIPIFRFTKASDPSFHECAVCLNEFQEDEKLRVLPSCSHAFHIDCIDVWLQTHPNCPLCRSLISPHHLLTPQTQSIFVQDFHRTPSLHIDLPHEPESSAPPPPPIHPPRKTPSMGDECIDVRGSKDESFSIQPIRRSFSMDSSCDRQLYLSVQEALQRGRHLPEEVVGSSSKVRRSFFSFGHGRSSRSSSVLPIHFEP</sequence>
<comment type="pathway">
    <text evidence="3">Protein modification; protein ubiquitination.</text>
</comment>
<dbReference type="GO" id="GO:0016567">
    <property type="term" value="P:protein ubiquitination"/>
    <property type="evidence" value="ECO:0007669"/>
    <property type="project" value="InterPro"/>
</dbReference>
<dbReference type="GO" id="GO:0008270">
    <property type="term" value="F:zinc ion binding"/>
    <property type="evidence" value="ECO:0007669"/>
    <property type="project" value="UniProtKB-KW"/>
</dbReference>
<keyword evidence="5" id="KW-0808">Transferase</keyword>
<dbReference type="PANTHER" id="PTHR46913:SF1">
    <property type="entry name" value="RING-H2 FINGER PROTEIN ATL16"/>
    <property type="match status" value="1"/>
</dbReference>
<evidence type="ECO:0000256" key="11">
    <source>
        <dbReference type="ARBA" id="ARBA00022989"/>
    </source>
</evidence>
<evidence type="ECO:0000256" key="8">
    <source>
        <dbReference type="ARBA" id="ARBA00022771"/>
    </source>
</evidence>
<evidence type="ECO:0000256" key="14">
    <source>
        <dbReference type="SAM" id="MobiDB-lite"/>
    </source>
</evidence>
<keyword evidence="10" id="KW-0862">Zinc</keyword>
<comment type="subcellular location">
    <subcellularLocation>
        <location evidence="2">Membrane</location>
        <topology evidence="2">Single-pass membrane protein</topology>
    </subcellularLocation>
</comment>
<keyword evidence="18" id="KW-1185">Reference proteome</keyword>
<evidence type="ECO:0000256" key="2">
    <source>
        <dbReference type="ARBA" id="ARBA00004167"/>
    </source>
</evidence>
<protein>
    <recommendedName>
        <fullName evidence="4">RING-type E3 ubiquitin transferase</fullName>
        <ecNumber evidence="4">2.3.2.27</ecNumber>
    </recommendedName>
</protein>
<dbReference type="InterPro" id="IPR001841">
    <property type="entry name" value="Znf_RING"/>
</dbReference>
<dbReference type="AlphaFoldDB" id="A0A9D5C6P3"/>
<dbReference type="Proteomes" id="UP001085076">
    <property type="component" value="Miscellaneous, Linkage group lg07"/>
</dbReference>
<dbReference type="PANTHER" id="PTHR46913">
    <property type="entry name" value="RING-H2 FINGER PROTEIN ATL16"/>
    <property type="match status" value="1"/>
</dbReference>
<evidence type="ECO:0000256" key="10">
    <source>
        <dbReference type="ARBA" id="ARBA00022833"/>
    </source>
</evidence>
<dbReference type="InterPro" id="IPR044600">
    <property type="entry name" value="ATL1/ATL16-like"/>
</dbReference>
<keyword evidence="12 15" id="KW-0472">Membrane</keyword>
<dbReference type="Pfam" id="PF13639">
    <property type="entry name" value="zf-RING_2"/>
    <property type="match status" value="1"/>
</dbReference>
<dbReference type="EC" id="2.3.2.27" evidence="4"/>
<keyword evidence="6 15" id="KW-0812">Transmembrane</keyword>
<dbReference type="GO" id="GO:0016020">
    <property type="term" value="C:membrane"/>
    <property type="evidence" value="ECO:0007669"/>
    <property type="project" value="UniProtKB-SubCell"/>
</dbReference>
<keyword evidence="8 13" id="KW-0863">Zinc-finger</keyword>
<evidence type="ECO:0000256" key="3">
    <source>
        <dbReference type="ARBA" id="ARBA00004906"/>
    </source>
</evidence>
<accession>A0A9D5C6P3</accession>
<keyword evidence="9" id="KW-0833">Ubl conjugation pathway</keyword>
<gene>
    <name evidence="17" type="ORF">J5N97_024260</name>
</gene>
<reference evidence="17" key="2">
    <citation type="journal article" date="2022" name="Hortic Res">
        <title>The genome of Dioscorea zingiberensis sheds light on the biosynthesis, origin and evolution of the medicinally important diosgenin saponins.</title>
        <authorList>
            <person name="Li Y."/>
            <person name="Tan C."/>
            <person name="Li Z."/>
            <person name="Guo J."/>
            <person name="Li S."/>
            <person name="Chen X."/>
            <person name="Wang C."/>
            <person name="Dai X."/>
            <person name="Yang H."/>
            <person name="Song W."/>
            <person name="Hou L."/>
            <person name="Xu J."/>
            <person name="Tong Z."/>
            <person name="Xu A."/>
            <person name="Yuan X."/>
            <person name="Wang W."/>
            <person name="Yang Q."/>
            <person name="Chen L."/>
            <person name="Sun Z."/>
            <person name="Wang K."/>
            <person name="Pan B."/>
            <person name="Chen J."/>
            <person name="Bao Y."/>
            <person name="Liu F."/>
            <person name="Qi X."/>
            <person name="Gang D.R."/>
            <person name="Wen J."/>
            <person name="Li J."/>
        </authorList>
    </citation>
    <scope>NUCLEOTIDE SEQUENCE</scope>
    <source>
        <strain evidence="17">Dzin_1.0</strain>
    </source>
</reference>
<comment type="caution">
    <text evidence="17">The sequence shown here is derived from an EMBL/GenBank/DDBJ whole genome shotgun (WGS) entry which is preliminary data.</text>
</comment>
<keyword evidence="11 15" id="KW-1133">Transmembrane helix</keyword>
<dbReference type="SMART" id="SM00184">
    <property type="entry name" value="RING"/>
    <property type="match status" value="1"/>
</dbReference>
<dbReference type="Gene3D" id="3.30.40.10">
    <property type="entry name" value="Zinc/RING finger domain, C3HC4 (zinc finger)"/>
    <property type="match status" value="1"/>
</dbReference>